<accession>A0A7C8U951</accession>
<name>A0A7C8U951_ORBOL</name>
<feature type="region of interest" description="Disordered" evidence="1">
    <location>
        <begin position="1"/>
        <end position="53"/>
    </location>
</feature>
<comment type="caution">
    <text evidence="2">The sequence shown here is derived from an EMBL/GenBank/DDBJ whole genome shotgun (WGS) entry which is preliminary data.</text>
</comment>
<reference evidence="2 3" key="1">
    <citation type="submission" date="2019-06" db="EMBL/GenBank/DDBJ databases">
        <authorList>
            <person name="Palmer J.M."/>
        </authorList>
    </citation>
    <scope>NUCLEOTIDE SEQUENCE [LARGE SCALE GENOMIC DNA]</scope>
    <source>
        <strain evidence="2 3">TWF788</strain>
    </source>
</reference>
<dbReference type="AlphaFoldDB" id="A0A7C8U951"/>
<sequence length="229" mass="25221">MSTSPRPEKGGPIQTPTDSNSGISTGVPQGGGLRKHPKATETEATEAEKARETSRKLVAKKLGAIQKLAELSLEAEAPGTKKARKATTRYISTALDIYDVLGPEFEAVITLKVIRGIESKSLKETVATMMWDKDWKLHNIANILRASAEVLAKSSRRPTKLARLEYNSKSAGSRAGRRTNRKMRYLQEAEEILDVPGPDHDEAVVLAVVRGIDREELKETVATMMWNKE</sequence>
<gene>
    <name evidence="2" type="ORF">TWF788_004349</name>
</gene>
<feature type="compositionally biased region" description="Polar residues" evidence="1">
    <location>
        <begin position="14"/>
        <end position="27"/>
    </location>
</feature>
<protein>
    <submittedName>
        <fullName evidence="2">Uncharacterized protein</fullName>
    </submittedName>
</protein>
<evidence type="ECO:0000313" key="2">
    <source>
        <dbReference type="EMBL" id="KAF3185527.1"/>
    </source>
</evidence>
<evidence type="ECO:0000256" key="1">
    <source>
        <dbReference type="SAM" id="MobiDB-lite"/>
    </source>
</evidence>
<proteinExistence type="predicted"/>
<organism evidence="2 3">
    <name type="scientific">Orbilia oligospora</name>
    <name type="common">Nematode-trapping fungus</name>
    <name type="synonym">Arthrobotrys oligospora</name>
    <dbReference type="NCBI Taxonomy" id="2813651"/>
    <lineage>
        <taxon>Eukaryota</taxon>
        <taxon>Fungi</taxon>
        <taxon>Dikarya</taxon>
        <taxon>Ascomycota</taxon>
        <taxon>Pezizomycotina</taxon>
        <taxon>Orbiliomycetes</taxon>
        <taxon>Orbiliales</taxon>
        <taxon>Orbiliaceae</taxon>
        <taxon>Orbilia</taxon>
    </lineage>
</organism>
<dbReference type="Proteomes" id="UP000479691">
    <property type="component" value="Unassembled WGS sequence"/>
</dbReference>
<evidence type="ECO:0000313" key="3">
    <source>
        <dbReference type="Proteomes" id="UP000479691"/>
    </source>
</evidence>
<feature type="compositionally biased region" description="Basic and acidic residues" evidence="1">
    <location>
        <begin position="38"/>
        <end position="53"/>
    </location>
</feature>
<dbReference type="EMBL" id="JAABOE010000020">
    <property type="protein sequence ID" value="KAF3185527.1"/>
    <property type="molecule type" value="Genomic_DNA"/>
</dbReference>